<reference evidence="3" key="1">
    <citation type="submission" date="2013-09" db="EMBL/GenBank/DDBJ databases">
        <title>Corchorus olitorius genome sequencing.</title>
        <authorList>
            <person name="Alam M."/>
            <person name="Haque M.S."/>
            <person name="Islam M.S."/>
            <person name="Emdad E.M."/>
            <person name="Islam M.M."/>
            <person name="Ahmed B."/>
            <person name="Halim A."/>
            <person name="Hossen Q.M.M."/>
            <person name="Hossain M.Z."/>
            <person name="Ahmed R."/>
            <person name="Khan M.M."/>
            <person name="Islam R."/>
            <person name="Rashid M.M."/>
            <person name="Khan S.A."/>
            <person name="Rahman M.S."/>
            <person name="Alam M."/>
            <person name="Yahiya A.S."/>
            <person name="Khan M.S."/>
            <person name="Azam M.S."/>
            <person name="Haque T."/>
            <person name="Lashkar M.Z.H."/>
            <person name="Akhand A.I."/>
            <person name="Morshed G."/>
            <person name="Roy S."/>
            <person name="Uddin K.S."/>
            <person name="Rabeya T."/>
            <person name="Hossain A.S."/>
            <person name="Chowdhury A."/>
            <person name="Snigdha A.R."/>
            <person name="Mortoza M.S."/>
            <person name="Matin S.A."/>
            <person name="Hoque S.M.E."/>
            <person name="Islam M.K."/>
            <person name="Roy D.K."/>
            <person name="Haider R."/>
            <person name="Moosa M.M."/>
            <person name="Elias S.M."/>
            <person name="Hasan A.M."/>
            <person name="Jahan S."/>
            <person name="Shafiuddin M."/>
            <person name="Mahmood N."/>
            <person name="Shommy N.S."/>
        </authorList>
    </citation>
    <scope>NUCLEOTIDE SEQUENCE [LARGE SCALE GENOMIC DNA]</scope>
    <source>
        <strain evidence="3">cv. O-4</strain>
    </source>
</reference>
<evidence type="ECO:0000313" key="2">
    <source>
        <dbReference type="EMBL" id="OMO59732.1"/>
    </source>
</evidence>
<accession>A0A1R3GNU7</accession>
<dbReference type="AlphaFoldDB" id="A0A1R3GNU7"/>
<dbReference type="OrthoDB" id="1002057at2759"/>
<dbReference type="STRING" id="93759.A0A1R3GNU7"/>
<keyword evidence="3" id="KW-1185">Reference proteome</keyword>
<protein>
    <submittedName>
        <fullName evidence="2">Uncharacterized protein</fullName>
    </submittedName>
</protein>
<name>A0A1R3GNU7_9ROSI</name>
<proteinExistence type="predicted"/>
<feature type="compositionally biased region" description="Basic and acidic residues" evidence="1">
    <location>
        <begin position="1"/>
        <end position="10"/>
    </location>
</feature>
<evidence type="ECO:0000256" key="1">
    <source>
        <dbReference type="SAM" id="MobiDB-lite"/>
    </source>
</evidence>
<dbReference type="EMBL" id="AWUE01022071">
    <property type="protein sequence ID" value="OMO59732.1"/>
    <property type="molecule type" value="Genomic_DNA"/>
</dbReference>
<dbReference type="PANTHER" id="PTHR34463:SF12">
    <property type="entry name" value="GLYCINE-RICH PROTEIN"/>
    <property type="match status" value="1"/>
</dbReference>
<dbReference type="Proteomes" id="UP000187203">
    <property type="component" value="Unassembled WGS sequence"/>
</dbReference>
<feature type="region of interest" description="Disordered" evidence="1">
    <location>
        <begin position="1"/>
        <end position="27"/>
    </location>
</feature>
<sequence>MVADSPKEQTLEAGVAPHAESPKGNGIDDKKNFIYGGVGGFAGVGGFGGVVGGVPGGSGILPSP</sequence>
<organism evidence="2 3">
    <name type="scientific">Corchorus olitorius</name>
    <dbReference type="NCBI Taxonomy" id="93759"/>
    <lineage>
        <taxon>Eukaryota</taxon>
        <taxon>Viridiplantae</taxon>
        <taxon>Streptophyta</taxon>
        <taxon>Embryophyta</taxon>
        <taxon>Tracheophyta</taxon>
        <taxon>Spermatophyta</taxon>
        <taxon>Magnoliopsida</taxon>
        <taxon>eudicotyledons</taxon>
        <taxon>Gunneridae</taxon>
        <taxon>Pentapetalae</taxon>
        <taxon>rosids</taxon>
        <taxon>malvids</taxon>
        <taxon>Malvales</taxon>
        <taxon>Malvaceae</taxon>
        <taxon>Grewioideae</taxon>
        <taxon>Apeibeae</taxon>
        <taxon>Corchorus</taxon>
    </lineage>
</organism>
<gene>
    <name evidence="2" type="ORF">COLO4_34088</name>
</gene>
<comment type="caution">
    <text evidence="2">The sequence shown here is derived from an EMBL/GenBank/DDBJ whole genome shotgun (WGS) entry which is preliminary data.</text>
</comment>
<dbReference type="PANTHER" id="PTHR34463">
    <property type="entry name" value="GLYCINE-RICH PROTEIN"/>
    <property type="match status" value="1"/>
</dbReference>
<evidence type="ECO:0000313" key="3">
    <source>
        <dbReference type="Proteomes" id="UP000187203"/>
    </source>
</evidence>